<evidence type="ECO:0000256" key="1">
    <source>
        <dbReference type="ARBA" id="ARBA00023015"/>
    </source>
</evidence>
<dbReference type="Gene3D" id="2.60.120.10">
    <property type="entry name" value="Jelly Rolls"/>
    <property type="match status" value="1"/>
</dbReference>
<dbReference type="GO" id="GO:0003700">
    <property type="term" value="F:DNA-binding transcription factor activity"/>
    <property type="evidence" value="ECO:0007669"/>
    <property type="project" value="InterPro"/>
</dbReference>
<keyword evidence="3" id="KW-0010">Activator</keyword>
<comment type="caution">
    <text evidence="6">The sequence shown here is derived from an EMBL/GenBank/DDBJ whole genome shotgun (WGS) entry which is preliminary data.</text>
</comment>
<dbReference type="InterPro" id="IPR014710">
    <property type="entry name" value="RmlC-like_jellyroll"/>
</dbReference>
<dbReference type="SUPFAM" id="SSF46689">
    <property type="entry name" value="Homeodomain-like"/>
    <property type="match status" value="2"/>
</dbReference>
<dbReference type="InterPro" id="IPR050204">
    <property type="entry name" value="AraC_XylS_family_regulators"/>
</dbReference>
<dbReference type="Pfam" id="PF02311">
    <property type="entry name" value="AraC_binding"/>
    <property type="match status" value="1"/>
</dbReference>
<dbReference type="PANTHER" id="PTHR46796:SF7">
    <property type="entry name" value="ARAC FAMILY TRANSCRIPTIONAL REGULATOR"/>
    <property type="match status" value="1"/>
</dbReference>
<reference evidence="6 7" key="1">
    <citation type="submission" date="2020-08" db="EMBL/GenBank/DDBJ databases">
        <title>Genomic Encyclopedia of Type Strains, Phase IV (KMG-IV): sequencing the most valuable type-strain genomes for metagenomic binning, comparative biology and taxonomic classification.</title>
        <authorList>
            <person name="Goeker M."/>
        </authorList>
    </citation>
    <scope>NUCLEOTIDE SEQUENCE [LARGE SCALE GENOMIC DNA]</scope>
    <source>
        <strain evidence="6 7">DSM 25966</strain>
    </source>
</reference>
<dbReference type="GO" id="GO:0051213">
    <property type="term" value="F:dioxygenase activity"/>
    <property type="evidence" value="ECO:0007669"/>
    <property type="project" value="UniProtKB-KW"/>
</dbReference>
<sequence length="274" mass="30259">MPMRSLSHAPRSGHVSAAYSVLRAGHLQAAPGAALTRGRHVGQDILYCRSGYGEVEISGRVFGVGPGQVAWLANEMPHAHRADSAKPWEVLWLRLDGPGTGAMRLAIFGENEHVRDAGDTVRLEAWFQRLFATLARREPTLDLELNQLVASLFVLLAGSGRGPTAEMPRLVARVMQAMREDLTAPWPAEALEDIAGVSATHLRRLFAQHLNTSPHRWLMHERLLKAQNLLADTDLTVGEIGVACGFSDVFHFSREFKRHLGASPANWRRAERAF</sequence>
<dbReference type="Proteomes" id="UP000553963">
    <property type="component" value="Unassembled WGS sequence"/>
</dbReference>
<dbReference type="InterPro" id="IPR003313">
    <property type="entry name" value="AraC-bd"/>
</dbReference>
<dbReference type="PROSITE" id="PS00041">
    <property type="entry name" value="HTH_ARAC_FAMILY_1"/>
    <property type="match status" value="1"/>
</dbReference>
<evidence type="ECO:0000256" key="2">
    <source>
        <dbReference type="ARBA" id="ARBA00023125"/>
    </source>
</evidence>
<keyword evidence="1" id="KW-0805">Transcription regulation</keyword>
<feature type="domain" description="HTH araC/xylS-type" evidence="5">
    <location>
        <begin position="172"/>
        <end position="270"/>
    </location>
</feature>
<keyword evidence="6" id="KW-0223">Dioxygenase</keyword>
<dbReference type="InterPro" id="IPR018062">
    <property type="entry name" value="HTH_AraC-typ_CS"/>
</dbReference>
<dbReference type="RefSeq" id="WP_183397436.1">
    <property type="nucleotide sequence ID" value="NZ_JACIDS010000001.1"/>
</dbReference>
<keyword evidence="4" id="KW-0804">Transcription</keyword>
<gene>
    <name evidence="6" type="ORF">GGR25_000836</name>
</gene>
<dbReference type="EMBL" id="JACIDS010000001">
    <property type="protein sequence ID" value="MBB3929817.1"/>
    <property type="molecule type" value="Genomic_DNA"/>
</dbReference>
<organism evidence="6 7">
    <name type="scientific">Kaistia hirudinis</name>
    <dbReference type="NCBI Taxonomy" id="1293440"/>
    <lineage>
        <taxon>Bacteria</taxon>
        <taxon>Pseudomonadati</taxon>
        <taxon>Pseudomonadota</taxon>
        <taxon>Alphaproteobacteria</taxon>
        <taxon>Hyphomicrobiales</taxon>
        <taxon>Kaistiaceae</taxon>
        <taxon>Kaistia</taxon>
    </lineage>
</organism>
<evidence type="ECO:0000256" key="4">
    <source>
        <dbReference type="ARBA" id="ARBA00023163"/>
    </source>
</evidence>
<dbReference type="GO" id="GO:0043565">
    <property type="term" value="F:sequence-specific DNA binding"/>
    <property type="evidence" value="ECO:0007669"/>
    <property type="project" value="InterPro"/>
</dbReference>
<dbReference type="SUPFAM" id="SSF51215">
    <property type="entry name" value="Regulatory protein AraC"/>
    <property type="match status" value="1"/>
</dbReference>
<dbReference type="SMART" id="SM00342">
    <property type="entry name" value="HTH_ARAC"/>
    <property type="match status" value="1"/>
</dbReference>
<evidence type="ECO:0000259" key="5">
    <source>
        <dbReference type="PROSITE" id="PS01124"/>
    </source>
</evidence>
<dbReference type="Gene3D" id="1.10.10.60">
    <property type="entry name" value="Homeodomain-like"/>
    <property type="match status" value="1"/>
</dbReference>
<dbReference type="InterPro" id="IPR009057">
    <property type="entry name" value="Homeodomain-like_sf"/>
</dbReference>
<dbReference type="AlphaFoldDB" id="A0A840ALB1"/>
<keyword evidence="7" id="KW-1185">Reference proteome</keyword>
<dbReference type="InterPro" id="IPR037923">
    <property type="entry name" value="HTH-like"/>
</dbReference>
<dbReference type="InterPro" id="IPR018060">
    <property type="entry name" value="HTH_AraC"/>
</dbReference>
<evidence type="ECO:0000256" key="3">
    <source>
        <dbReference type="ARBA" id="ARBA00023159"/>
    </source>
</evidence>
<protein>
    <submittedName>
        <fullName evidence="6">AraC-like DNA-binding protein/quercetin dioxygenase-like cupin family protein</fullName>
    </submittedName>
</protein>
<evidence type="ECO:0000313" key="6">
    <source>
        <dbReference type="EMBL" id="MBB3929817.1"/>
    </source>
</evidence>
<dbReference type="Pfam" id="PF12833">
    <property type="entry name" value="HTH_18"/>
    <property type="match status" value="1"/>
</dbReference>
<accession>A0A840ALB1</accession>
<proteinExistence type="predicted"/>
<dbReference type="PANTHER" id="PTHR46796">
    <property type="entry name" value="HTH-TYPE TRANSCRIPTIONAL ACTIVATOR RHAS-RELATED"/>
    <property type="match status" value="1"/>
</dbReference>
<keyword evidence="6" id="KW-0560">Oxidoreductase</keyword>
<keyword evidence="2 6" id="KW-0238">DNA-binding</keyword>
<evidence type="ECO:0000313" key="7">
    <source>
        <dbReference type="Proteomes" id="UP000553963"/>
    </source>
</evidence>
<name>A0A840ALB1_9HYPH</name>
<dbReference type="PRINTS" id="PR00032">
    <property type="entry name" value="HTHARAC"/>
</dbReference>
<dbReference type="PROSITE" id="PS01124">
    <property type="entry name" value="HTH_ARAC_FAMILY_2"/>
    <property type="match status" value="1"/>
</dbReference>
<dbReference type="InterPro" id="IPR020449">
    <property type="entry name" value="Tscrpt_reg_AraC-type_HTH"/>
</dbReference>